<sequence length="234" mass="25537">MAENFYTVLTNAGIATFANAQVSQSKVDFSTIAVGDSNGAYYNPVAAATKLANEVWRGPINSISIDEKNPNWLVIEAVIPATAGGFSIREIGVFNPAGVLLAIGKVPETYKPAAEQGSLKDLYLRMILEVSNASAVTLKVDPAIIFASKKYVDEKVSSITQNTTQILDKIDEFNKNEGKNTKNIVELVNKVSSNITAHLDESMPHVFTDNGVKYRWGFRTVNGEPQIIYEEMTT</sequence>
<keyword evidence="3" id="KW-1185">Reference proteome</keyword>
<accession>A0ABY2T563</accession>
<dbReference type="Pfam" id="PF12571">
    <property type="entry name" value="Phage_tail_fib"/>
    <property type="match status" value="1"/>
</dbReference>
<evidence type="ECO:0000313" key="3">
    <source>
        <dbReference type="Proteomes" id="UP000308330"/>
    </source>
</evidence>
<dbReference type="RefSeq" id="WP_108030256.1">
    <property type="nucleotide sequence ID" value="NZ_PYUE01000003.1"/>
</dbReference>
<evidence type="ECO:0000259" key="1">
    <source>
        <dbReference type="Pfam" id="PF12571"/>
    </source>
</evidence>
<dbReference type="InterPro" id="IPR051934">
    <property type="entry name" value="Phage_Tail_Fiber_Structural"/>
</dbReference>
<evidence type="ECO:0000313" key="2">
    <source>
        <dbReference type="EMBL" id="TKI50665.1"/>
    </source>
</evidence>
<reference evidence="2 3" key="1">
    <citation type="submission" date="2019-04" db="EMBL/GenBank/DDBJ databases">
        <title>Lysinibacillus genome sequencing.</title>
        <authorList>
            <person name="Dunlap C."/>
        </authorList>
    </citation>
    <scope>NUCLEOTIDE SEQUENCE [LARGE SCALE GENOMIC DNA]</scope>
    <source>
        <strain evidence="2 3">KCTC 33042</strain>
    </source>
</reference>
<feature type="domain" description="Phage tail fibre protein N-terminal" evidence="1">
    <location>
        <begin position="1"/>
        <end position="149"/>
    </location>
</feature>
<protein>
    <submittedName>
        <fullName evidence="2">Phage tail protein</fullName>
    </submittedName>
</protein>
<dbReference type="Proteomes" id="UP000308330">
    <property type="component" value="Unassembled WGS sequence"/>
</dbReference>
<dbReference type="InterPro" id="IPR022225">
    <property type="entry name" value="Phage_tail_fibre_N"/>
</dbReference>
<gene>
    <name evidence="2" type="ORF">FC748_05505</name>
</gene>
<name>A0ABY2T563_9BACI</name>
<dbReference type="PANTHER" id="PTHR35191">
    <property type="entry name" value="PROPHAGE SIDE TAIL FIBER PROTEIN HOMOLOG STFQ-RELATED"/>
    <property type="match status" value="1"/>
</dbReference>
<dbReference type="PANTHER" id="PTHR35191:SF1">
    <property type="entry name" value="PROPHAGE SIDE TAIL FIBER PROTEIN HOMOLOG STFQ-RELATED"/>
    <property type="match status" value="1"/>
</dbReference>
<proteinExistence type="predicted"/>
<organism evidence="2 3">
    <name type="scientific">Lysinibacillus tabacifolii</name>
    <dbReference type="NCBI Taxonomy" id="1173107"/>
    <lineage>
        <taxon>Bacteria</taxon>
        <taxon>Bacillati</taxon>
        <taxon>Bacillota</taxon>
        <taxon>Bacilli</taxon>
        <taxon>Bacillales</taxon>
        <taxon>Bacillaceae</taxon>
        <taxon>Lysinibacillus</taxon>
    </lineage>
</organism>
<dbReference type="EMBL" id="SZPT01000001">
    <property type="protein sequence ID" value="TKI50665.1"/>
    <property type="molecule type" value="Genomic_DNA"/>
</dbReference>
<comment type="caution">
    <text evidence="2">The sequence shown here is derived from an EMBL/GenBank/DDBJ whole genome shotgun (WGS) entry which is preliminary data.</text>
</comment>